<evidence type="ECO:0008006" key="2">
    <source>
        <dbReference type="Google" id="ProtNLM"/>
    </source>
</evidence>
<feature type="non-terminal residue" evidence="1">
    <location>
        <position position="135"/>
    </location>
</feature>
<name>A0A383CBL6_9ZZZZ</name>
<protein>
    <recommendedName>
        <fullName evidence="2">Carbohydrate-binding domain-containing protein</fullName>
    </recommendedName>
</protein>
<accession>A0A383CBL6</accession>
<dbReference type="Gene3D" id="2.60.40.1190">
    <property type="match status" value="1"/>
</dbReference>
<proteinExistence type="predicted"/>
<evidence type="ECO:0000313" key="1">
    <source>
        <dbReference type="EMBL" id="SVE29602.1"/>
    </source>
</evidence>
<reference evidence="1" key="1">
    <citation type="submission" date="2018-05" db="EMBL/GenBank/DDBJ databases">
        <authorList>
            <person name="Lanie J.A."/>
            <person name="Ng W.-L."/>
            <person name="Kazmierczak K.M."/>
            <person name="Andrzejewski T.M."/>
            <person name="Davidsen T.M."/>
            <person name="Wayne K.J."/>
            <person name="Tettelin H."/>
            <person name="Glass J.I."/>
            <person name="Rusch D."/>
            <person name="Podicherti R."/>
            <person name="Tsui H.-C.T."/>
            <person name="Winkler M.E."/>
        </authorList>
    </citation>
    <scope>NUCLEOTIDE SEQUENCE</scope>
</reference>
<dbReference type="EMBL" id="UINC01207497">
    <property type="protein sequence ID" value="SVE29602.1"/>
    <property type="molecule type" value="Genomic_DNA"/>
</dbReference>
<organism evidence="1">
    <name type="scientific">marine metagenome</name>
    <dbReference type="NCBI Taxonomy" id="408172"/>
    <lineage>
        <taxon>unclassified sequences</taxon>
        <taxon>metagenomes</taxon>
        <taxon>ecological metagenomes</taxon>
    </lineage>
</organism>
<dbReference type="AlphaFoldDB" id="A0A383CBL6"/>
<dbReference type="SUPFAM" id="SSF49344">
    <property type="entry name" value="CBD9-like"/>
    <property type="match status" value="1"/>
</dbReference>
<gene>
    <name evidence="1" type="ORF">METZ01_LOCUS482456</name>
</gene>
<sequence>MRLILALAMGVMVVAGSVSAQEPAEVPLYFAVGIPAGNQPTIDGDHSDWAWVDRSFEVTIEDMTALTGGADDADDLFIDLILGWQPSNNTINAAIHVHDDDLIVDKNPTCTFRDDNCEVHFDPDNGGGGPYSAPN</sequence>